<dbReference type="InterPro" id="IPR025990">
    <property type="entry name" value="zinc_ribbon_bacterial"/>
</dbReference>
<sequence length="61" mass="6743">MLEDLSVTCPYCWETIPLELDLSAGSQQYIEDCSVCCRPIVVRLTVDEGGGFEVDVQGEDD</sequence>
<evidence type="ECO:0008006" key="3">
    <source>
        <dbReference type="Google" id="ProtNLM"/>
    </source>
</evidence>
<reference evidence="1 2" key="1">
    <citation type="journal article" date="2012" name="J. Bacteriol.">
        <title>Genome Sequence of n-Alkane-Degrading Hydrocarboniphaga effusa Strain AP103T (ATCC BAA-332T).</title>
        <authorList>
            <person name="Chang H.K."/>
            <person name="Zylstra G.J."/>
            <person name="Chae J.C."/>
        </authorList>
    </citation>
    <scope>NUCLEOTIDE SEQUENCE [LARGE SCALE GENOMIC DNA]</scope>
    <source>
        <strain evidence="1 2">AP103</strain>
    </source>
</reference>
<keyword evidence="2" id="KW-1185">Reference proteome</keyword>
<comment type="caution">
    <text evidence="1">The sequence shown here is derived from an EMBL/GenBank/DDBJ whole genome shotgun (WGS) entry which is preliminary data.</text>
</comment>
<proteinExistence type="predicted"/>
<dbReference type="Pfam" id="PF14255">
    <property type="entry name" value="Zn_ribbon_21"/>
    <property type="match status" value="1"/>
</dbReference>
<evidence type="ECO:0000313" key="1">
    <source>
        <dbReference type="EMBL" id="EIT71559.1"/>
    </source>
</evidence>
<organism evidence="1 2">
    <name type="scientific">Hydrocarboniphaga effusa AP103</name>
    <dbReference type="NCBI Taxonomy" id="1172194"/>
    <lineage>
        <taxon>Bacteria</taxon>
        <taxon>Pseudomonadati</taxon>
        <taxon>Pseudomonadota</taxon>
        <taxon>Gammaproteobacteria</taxon>
        <taxon>Nevskiales</taxon>
        <taxon>Nevskiaceae</taxon>
        <taxon>Hydrocarboniphaga</taxon>
    </lineage>
</organism>
<name>I7ZI30_9GAMM</name>
<dbReference type="OrthoDB" id="9814566at2"/>
<accession>I7ZI30</accession>
<dbReference type="EMBL" id="AKGD01000001">
    <property type="protein sequence ID" value="EIT71559.1"/>
    <property type="molecule type" value="Genomic_DNA"/>
</dbReference>
<dbReference type="RefSeq" id="WP_007184645.1">
    <property type="nucleotide sequence ID" value="NZ_AKGD01000001.1"/>
</dbReference>
<dbReference type="InterPro" id="IPR017143">
    <property type="entry name" value="UCP037225"/>
</dbReference>
<dbReference type="STRING" id="1172194.WQQ_16960"/>
<protein>
    <recommendedName>
        <fullName evidence="3">CPXCG motif-containing cysteine-rich protein</fullName>
    </recommendedName>
</protein>
<dbReference type="PIRSF" id="PIRSF037225">
    <property type="entry name" value="UCP037225"/>
    <property type="match status" value="1"/>
</dbReference>
<gene>
    <name evidence="1" type="ORF">WQQ_16960</name>
</gene>
<dbReference type="PATRIC" id="fig|1172194.4.peg.1637"/>
<evidence type="ECO:0000313" key="2">
    <source>
        <dbReference type="Proteomes" id="UP000003704"/>
    </source>
</evidence>
<dbReference type="Proteomes" id="UP000003704">
    <property type="component" value="Unassembled WGS sequence"/>
</dbReference>
<dbReference type="AlphaFoldDB" id="I7ZI30"/>